<evidence type="ECO:0000313" key="2">
    <source>
        <dbReference type="Proteomes" id="UP001597299"/>
    </source>
</evidence>
<keyword evidence="2" id="KW-1185">Reference proteome</keyword>
<proteinExistence type="predicted"/>
<accession>A0ABW4YTQ1</accession>
<reference evidence="2" key="1">
    <citation type="journal article" date="2019" name="Int. J. Syst. Evol. Microbiol.">
        <title>The Global Catalogue of Microorganisms (GCM) 10K type strain sequencing project: providing services to taxonomists for standard genome sequencing and annotation.</title>
        <authorList>
            <consortium name="The Broad Institute Genomics Platform"/>
            <consortium name="The Broad Institute Genome Sequencing Center for Infectious Disease"/>
            <person name="Wu L."/>
            <person name="Ma J."/>
        </authorList>
    </citation>
    <scope>NUCLEOTIDE SEQUENCE [LARGE SCALE GENOMIC DNA]</scope>
    <source>
        <strain evidence="2">CCM 7435</strain>
    </source>
</reference>
<comment type="caution">
    <text evidence="1">The sequence shown here is derived from an EMBL/GenBank/DDBJ whole genome shotgun (WGS) entry which is preliminary data.</text>
</comment>
<name>A0ABW4YTQ1_9HYPH</name>
<protein>
    <submittedName>
        <fullName evidence="1">Uncharacterized protein</fullName>
    </submittedName>
</protein>
<dbReference type="Proteomes" id="UP001597299">
    <property type="component" value="Unassembled WGS sequence"/>
</dbReference>
<sequence length="47" mass="4696">MQTHLRKTLFIAALVLLVVAVAGSMVIAVSSSRSAGPAETSPATQGG</sequence>
<evidence type="ECO:0000313" key="1">
    <source>
        <dbReference type="EMBL" id="MFD2139755.1"/>
    </source>
</evidence>
<dbReference type="EMBL" id="JBHUHD010000001">
    <property type="protein sequence ID" value="MFD2139755.1"/>
    <property type="molecule type" value="Genomic_DNA"/>
</dbReference>
<dbReference type="RefSeq" id="WP_213352447.1">
    <property type="nucleotide sequence ID" value="NZ_JAHBGB010000023.1"/>
</dbReference>
<organism evidence="1 2">
    <name type="scientific">Ancylobacter oerskovii</name>
    <dbReference type="NCBI Taxonomy" id="459519"/>
    <lineage>
        <taxon>Bacteria</taxon>
        <taxon>Pseudomonadati</taxon>
        <taxon>Pseudomonadota</taxon>
        <taxon>Alphaproteobacteria</taxon>
        <taxon>Hyphomicrobiales</taxon>
        <taxon>Xanthobacteraceae</taxon>
        <taxon>Ancylobacter</taxon>
    </lineage>
</organism>
<gene>
    <name evidence="1" type="ORF">ACFSNC_05050</name>
</gene>